<gene>
    <name evidence="1" type="ORF">SAMN05660686_04307</name>
</gene>
<sequence length="53" mass="5852">MRHFPKFSDDYGLAPADLSEAAILSADTDEMLEAIGDDWSLEDAEELELISAH</sequence>
<evidence type="ECO:0000313" key="2">
    <source>
        <dbReference type="Proteomes" id="UP000198615"/>
    </source>
</evidence>
<evidence type="ECO:0000313" key="1">
    <source>
        <dbReference type="EMBL" id="SDG40819.1"/>
    </source>
</evidence>
<keyword evidence="2" id="KW-1185">Reference proteome</keyword>
<name>A0A8G2BM07_9PROT</name>
<proteinExistence type="predicted"/>
<dbReference type="RefSeq" id="WP_156907303.1">
    <property type="nucleotide sequence ID" value="NZ_FNBW01000016.1"/>
</dbReference>
<dbReference type="EMBL" id="FNBW01000016">
    <property type="protein sequence ID" value="SDG40819.1"/>
    <property type="molecule type" value="Genomic_DNA"/>
</dbReference>
<organism evidence="1 2">
    <name type="scientific">Thalassobaculum litoreum DSM 18839</name>
    <dbReference type="NCBI Taxonomy" id="1123362"/>
    <lineage>
        <taxon>Bacteria</taxon>
        <taxon>Pseudomonadati</taxon>
        <taxon>Pseudomonadota</taxon>
        <taxon>Alphaproteobacteria</taxon>
        <taxon>Rhodospirillales</taxon>
        <taxon>Thalassobaculaceae</taxon>
        <taxon>Thalassobaculum</taxon>
    </lineage>
</organism>
<comment type="caution">
    <text evidence="1">The sequence shown here is derived from an EMBL/GenBank/DDBJ whole genome shotgun (WGS) entry which is preliminary data.</text>
</comment>
<dbReference type="AlphaFoldDB" id="A0A8G2BM07"/>
<accession>A0A8G2BM07</accession>
<protein>
    <submittedName>
        <fullName evidence="1">Uncharacterized protein</fullName>
    </submittedName>
</protein>
<dbReference type="Proteomes" id="UP000198615">
    <property type="component" value="Unassembled WGS sequence"/>
</dbReference>
<reference evidence="1 2" key="1">
    <citation type="submission" date="2016-10" db="EMBL/GenBank/DDBJ databases">
        <authorList>
            <person name="Varghese N."/>
            <person name="Submissions S."/>
        </authorList>
    </citation>
    <scope>NUCLEOTIDE SEQUENCE [LARGE SCALE GENOMIC DNA]</scope>
    <source>
        <strain evidence="1 2">DSM 18839</strain>
    </source>
</reference>